<organism evidence="1 2">
    <name type="scientific">Lyophyllum shimeji</name>
    <name type="common">Hon-shimeji</name>
    <name type="synonym">Tricholoma shimeji</name>
    <dbReference type="NCBI Taxonomy" id="47721"/>
    <lineage>
        <taxon>Eukaryota</taxon>
        <taxon>Fungi</taxon>
        <taxon>Dikarya</taxon>
        <taxon>Basidiomycota</taxon>
        <taxon>Agaricomycotina</taxon>
        <taxon>Agaricomycetes</taxon>
        <taxon>Agaricomycetidae</taxon>
        <taxon>Agaricales</taxon>
        <taxon>Tricholomatineae</taxon>
        <taxon>Lyophyllaceae</taxon>
        <taxon>Lyophyllum</taxon>
    </lineage>
</organism>
<evidence type="ECO:0000313" key="1">
    <source>
        <dbReference type="EMBL" id="GLB37635.1"/>
    </source>
</evidence>
<dbReference type="AlphaFoldDB" id="A0A9P3PK03"/>
<reference evidence="1" key="1">
    <citation type="submission" date="2022-07" db="EMBL/GenBank/DDBJ databases">
        <title>The genome of Lyophyllum shimeji provides insight into the initial evolution of ectomycorrhizal fungal genome.</title>
        <authorList>
            <person name="Kobayashi Y."/>
            <person name="Shibata T."/>
            <person name="Hirakawa H."/>
            <person name="Shigenobu S."/>
            <person name="Nishiyama T."/>
            <person name="Yamada A."/>
            <person name="Hasebe M."/>
            <person name="Kawaguchi M."/>
        </authorList>
    </citation>
    <scope>NUCLEOTIDE SEQUENCE</scope>
    <source>
        <strain evidence="1">AT787</strain>
    </source>
</reference>
<sequence>MTRMYPIGDRLNRQVQVISIQGYKCTVPLPFDQPVNLQTLRSRMSISNFESDDGALVPAPTAAQILD</sequence>
<protein>
    <submittedName>
        <fullName evidence="1">Uncharacterized protein</fullName>
    </submittedName>
</protein>
<gene>
    <name evidence="1" type="ORF">LshimejAT787_0406860</name>
</gene>
<keyword evidence="2" id="KW-1185">Reference proteome</keyword>
<dbReference type="Proteomes" id="UP001063166">
    <property type="component" value="Unassembled WGS sequence"/>
</dbReference>
<comment type="caution">
    <text evidence="1">The sequence shown here is derived from an EMBL/GenBank/DDBJ whole genome shotgun (WGS) entry which is preliminary data.</text>
</comment>
<name>A0A9P3PK03_LYOSH</name>
<dbReference type="EMBL" id="BRPK01000004">
    <property type="protein sequence ID" value="GLB37635.1"/>
    <property type="molecule type" value="Genomic_DNA"/>
</dbReference>
<proteinExistence type="predicted"/>
<evidence type="ECO:0000313" key="2">
    <source>
        <dbReference type="Proteomes" id="UP001063166"/>
    </source>
</evidence>
<accession>A0A9P3PK03</accession>